<dbReference type="Proteomes" id="UP001150062">
    <property type="component" value="Unassembled WGS sequence"/>
</dbReference>
<protein>
    <submittedName>
        <fullName evidence="1">Uncharacterized protein</fullName>
    </submittedName>
</protein>
<name>A0ABQ8XPR7_9EUKA</name>
<gene>
    <name evidence="1" type="ORF">M0813_04133</name>
</gene>
<organism evidence="1 2">
    <name type="scientific">Anaeramoeba flamelloides</name>
    <dbReference type="NCBI Taxonomy" id="1746091"/>
    <lineage>
        <taxon>Eukaryota</taxon>
        <taxon>Metamonada</taxon>
        <taxon>Anaeramoebidae</taxon>
        <taxon>Anaeramoeba</taxon>
    </lineage>
</organism>
<evidence type="ECO:0000313" key="2">
    <source>
        <dbReference type="Proteomes" id="UP001150062"/>
    </source>
</evidence>
<accession>A0ABQ8XPR7</accession>
<proteinExistence type="predicted"/>
<keyword evidence="2" id="KW-1185">Reference proteome</keyword>
<sequence>MKDKFNFNKKKEAFKNLLNYIEEFENTFQIKSKPRRAKTLVLNPEEFNQDIEIFKEIDDNIQPIDGLVEENFQEKDILHENELEEIEEILTHERKSSNCIHDDSFFHITFDKRLPSSFNTNTLLFETERNKKK</sequence>
<dbReference type="EMBL" id="JAOAOG010000271">
    <property type="protein sequence ID" value="KAJ6234330.1"/>
    <property type="molecule type" value="Genomic_DNA"/>
</dbReference>
<comment type="caution">
    <text evidence="1">The sequence shown here is derived from an EMBL/GenBank/DDBJ whole genome shotgun (WGS) entry which is preliminary data.</text>
</comment>
<evidence type="ECO:0000313" key="1">
    <source>
        <dbReference type="EMBL" id="KAJ6234330.1"/>
    </source>
</evidence>
<reference evidence="1" key="1">
    <citation type="submission" date="2022-08" db="EMBL/GenBank/DDBJ databases">
        <title>Novel sulfate-reducing endosymbionts in the free-living metamonad Anaeramoeba.</title>
        <authorList>
            <person name="Jerlstrom-Hultqvist J."/>
            <person name="Cepicka I."/>
            <person name="Gallot-Lavallee L."/>
            <person name="Salas-Leiva D."/>
            <person name="Curtis B.A."/>
            <person name="Zahonova K."/>
            <person name="Pipaliya S."/>
            <person name="Dacks J."/>
            <person name="Roger A.J."/>
        </authorList>
    </citation>
    <scope>NUCLEOTIDE SEQUENCE</scope>
    <source>
        <strain evidence="1">Schooner1</strain>
    </source>
</reference>